<accession>A0ACB9SFA5</accession>
<evidence type="ECO:0000313" key="1">
    <source>
        <dbReference type="EMBL" id="KAI4389937.1"/>
    </source>
</evidence>
<reference evidence="2" key="1">
    <citation type="journal article" date="2023" name="Front. Plant Sci.">
        <title>Chromosomal-level genome assembly of Melastoma candidum provides insights into trichome evolution.</title>
        <authorList>
            <person name="Zhong Y."/>
            <person name="Wu W."/>
            <person name="Sun C."/>
            <person name="Zou P."/>
            <person name="Liu Y."/>
            <person name="Dai S."/>
            <person name="Zhou R."/>
        </authorList>
    </citation>
    <scope>NUCLEOTIDE SEQUENCE [LARGE SCALE GENOMIC DNA]</scope>
</reference>
<dbReference type="EMBL" id="CM042880">
    <property type="protein sequence ID" value="KAI4389937.1"/>
    <property type="molecule type" value="Genomic_DNA"/>
</dbReference>
<protein>
    <submittedName>
        <fullName evidence="1">Uncharacterized protein</fullName>
    </submittedName>
</protein>
<organism evidence="1 2">
    <name type="scientific">Melastoma candidum</name>
    <dbReference type="NCBI Taxonomy" id="119954"/>
    <lineage>
        <taxon>Eukaryota</taxon>
        <taxon>Viridiplantae</taxon>
        <taxon>Streptophyta</taxon>
        <taxon>Embryophyta</taxon>
        <taxon>Tracheophyta</taxon>
        <taxon>Spermatophyta</taxon>
        <taxon>Magnoliopsida</taxon>
        <taxon>eudicotyledons</taxon>
        <taxon>Gunneridae</taxon>
        <taxon>Pentapetalae</taxon>
        <taxon>rosids</taxon>
        <taxon>malvids</taxon>
        <taxon>Myrtales</taxon>
        <taxon>Melastomataceae</taxon>
        <taxon>Melastomatoideae</taxon>
        <taxon>Melastomateae</taxon>
        <taxon>Melastoma</taxon>
    </lineage>
</organism>
<gene>
    <name evidence="1" type="ORF">MLD38_002103</name>
</gene>
<name>A0ACB9SFA5_9MYRT</name>
<proteinExistence type="predicted"/>
<comment type="caution">
    <text evidence="1">The sequence shown here is derived from an EMBL/GenBank/DDBJ whole genome shotgun (WGS) entry which is preliminary data.</text>
</comment>
<keyword evidence="2" id="KW-1185">Reference proteome</keyword>
<sequence>MAPSSGTSYSSAATPPQPYSGSEADARNSSGNLIDPKKRRRRESNRESARRSRIRKQNHIDDLTAQILHLTKENGQILSGINATTQHLVTVEAENSVLRAQVVELSQRLQSLDEILNFICSINIDGCGGIEDGEFVYVSHGSTGYTSRQPIMAAGFQC</sequence>
<evidence type="ECO:0000313" key="2">
    <source>
        <dbReference type="Proteomes" id="UP001057402"/>
    </source>
</evidence>
<dbReference type="Proteomes" id="UP001057402">
    <property type="component" value="Chromosome 1"/>
</dbReference>